<accession>A0A0E9V0V1</accession>
<protein>
    <submittedName>
        <fullName evidence="1">Uncharacterized protein</fullName>
    </submittedName>
</protein>
<proteinExistence type="predicted"/>
<dbReference type="AlphaFoldDB" id="A0A0E9V0V1"/>
<reference evidence="1" key="2">
    <citation type="journal article" date="2015" name="Fish Shellfish Immunol.">
        <title>Early steps in the European eel (Anguilla anguilla)-Vibrio vulnificus interaction in the gills: Role of the RtxA13 toxin.</title>
        <authorList>
            <person name="Callol A."/>
            <person name="Pajuelo D."/>
            <person name="Ebbesson L."/>
            <person name="Teles M."/>
            <person name="MacKenzie S."/>
            <person name="Amaro C."/>
        </authorList>
    </citation>
    <scope>NUCLEOTIDE SEQUENCE</scope>
</reference>
<organism evidence="1">
    <name type="scientific">Anguilla anguilla</name>
    <name type="common">European freshwater eel</name>
    <name type="synonym">Muraena anguilla</name>
    <dbReference type="NCBI Taxonomy" id="7936"/>
    <lineage>
        <taxon>Eukaryota</taxon>
        <taxon>Metazoa</taxon>
        <taxon>Chordata</taxon>
        <taxon>Craniata</taxon>
        <taxon>Vertebrata</taxon>
        <taxon>Euteleostomi</taxon>
        <taxon>Actinopterygii</taxon>
        <taxon>Neopterygii</taxon>
        <taxon>Teleostei</taxon>
        <taxon>Anguilliformes</taxon>
        <taxon>Anguillidae</taxon>
        <taxon>Anguilla</taxon>
    </lineage>
</organism>
<sequence>MAHYFSQNIKVLVILHKNKNLHFHKYYCNYCQT</sequence>
<name>A0A0E9V0V1_ANGAN</name>
<reference evidence="1" key="1">
    <citation type="submission" date="2014-11" db="EMBL/GenBank/DDBJ databases">
        <authorList>
            <person name="Amaro Gonzalez C."/>
        </authorList>
    </citation>
    <scope>NUCLEOTIDE SEQUENCE</scope>
</reference>
<dbReference type="EMBL" id="GBXM01036946">
    <property type="protein sequence ID" value="JAH71631.1"/>
    <property type="molecule type" value="Transcribed_RNA"/>
</dbReference>
<evidence type="ECO:0000313" key="1">
    <source>
        <dbReference type="EMBL" id="JAH71631.1"/>
    </source>
</evidence>